<accession>A0A7G5FEG3</accession>
<evidence type="ECO:0000256" key="4">
    <source>
        <dbReference type="ARBA" id="ARBA00022741"/>
    </source>
</evidence>
<dbReference type="AlphaFoldDB" id="A0A7G5FEG3"/>
<keyword evidence="9" id="KW-0812">Transmembrane</keyword>
<dbReference type="SUPFAM" id="SSF54184">
    <property type="entry name" value="Penicillin-binding protein 2x (pbp-2x), c-terminal domain"/>
    <property type="match status" value="1"/>
</dbReference>
<dbReference type="PROSITE" id="PS00108">
    <property type="entry name" value="PROTEIN_KINASE_ST"/>
    <property type="match status" value="1"/>
</dbReference>
<dbReference type="EMBL" id="CP059833">
    <property type="protein sequence ID" value="QMV85004.1"/>
    <property type="molecule type" value="Genomic_DNA"/>
</dbReference>
<dbReference type="CDD" id="cd06577">
    <property type="entry name" value="PASTA_pknB"/>
    <property type="match status" value="5"/>
</dbReference>
<gene>
    <name evidence="12" type="primary">pknB</name>
    <name evidence="12" type="ORF">HW450_11825</name>
</gene>
<evidence type="ECO:0000256" key="6">
    <source>
        <dbReference type="ARBA" id="ARBA00022840"/>
    </source>
</evidence>
<evidence type="ECO:0000259" key="10">
    <source>
        <dbReference type="PROSITE" id="PS50011"/>
    </source>
</evidence>
<dbReference type="Pfam" id="PF00069">
    <property type="entry name" value="Pkinase"/>
    <property type="match status" value="1"/>
</dbReference>
<evidence type="ECO:0000256" key="8">
    <source>
        <dbReference type="ARBA" id="ARBA00048679"/>
    </source>
</evidence>
<dbReference type="FunFam" id="1.10.510.10:FF:000021">
    <property type="entry name" value="Serine/threonine protein kinase"/>
    <property type="match status" value="1"/>
</dbReference>
<feature type="domain" description="Protein kinase" evidence="10">
    <location>
        <begin position="14"/>
        <end position="281"/>
    </location>
</feature>
<protein>
    <recommendedName>
        <fullName evidence="1">non-specific serine/threonine protein kinase</fullName>
        <ecNumber evidence="1">2.7.11.1</ecNumber>
    </recommendedName>
</protein>
<organism evidence="12 13">
    <name type="scientific">Corynebacterium hindlerae</name>
    <dbReference type="NCBI Taxonomy" id="699041"/>
    <lineage>
        <taxon>Bacteria</taxon>
        <taxon>Bacillati</taxon>
        <taxon>Actinomycetota</taxon>
        <taxon>Actinomycetes</taxon>
        <taxon>Mycobacteriales</taxon>
        <taxon>Corynebacteriaceae</taxon>
        <taxon>Corynebacterium</taxon>
    </lineage>
</organism>
<name>A0A7G5FEG3_9CORY</name>
<feature type="domain" description="PASTA" evidence="11">
    <location>
        <begin position="414"/>
        <end position="480"/>
    </location>
</feature>
<keyword evidence="9" id="KW-1133">Transmembrane helix</keyword>
<keyword evidence="4" id="KW-0547">Nucleotide-binding</keyword>
<keyword evidence="13" id="KW-1185">Reference proteome</keyword>
<dbReference type="NCBIfam" id="NF033483">
    <property type="entry name" value="PknB_PASTA_kin"/>
    <property type="match status" value="1"/>
</dbReference>
<dbReference type="SMART" id="SM00220">
    <property type="entry name" value="S_TKc"/>
    <property type="match status" value="1"/>
</dbReference>
<sequence>MSNVQVGEIIDGRYRVEAVIAKGGMSTVFRCEDVRLGRRVAVKVMDDRYLDDAIFRSRFVREAKSMAQLGHPNIVDVYDFNSTGDHAYLVMELISGGTLRELLAERGPMPPHAATQVMRGLLTGLSVAHKQGLVHRDIKPDNVLINKDHRVKLTDFGLVRAVAQSEHTSDKIIGTVSYLSPEQVDGGHIGPESDVYSAGVLLFELLTGTTPFDGDTQIAHAMQRLSHDVPAPSSRIDGVPQLFDELVAAATHRDPAERFPTAAEFLAALEDVATELELPSFKVPVPTNTAVARATEVVTGATEVVAPLPPLARPAESQSTSILPPLEPTPAPAPITEPPTEAFPAAPQVTPPIMPPIAPEPETRDVPAVREDQSVAFEAPTPVSNRSTAKLIAWFLVVALLIASVAVGGWWFGSGRYGEIPQILGEDRPTAVQLVSDAGFDPVVTEVFSDDVTVGKAVGTAPPFGSRVPRSDQVEVLISKGLPTVPVLPASGDIAEYRRAVEERTLILEIGGDVFSNDVPKGQIVSVSPSPGVTVKTESVVTASISKGAAPVDVPDVAGMSQEDATRTLTDAGLTVGSVQQEFSQRHKPGHVISTSPGSHAKLARGSEVNLKVSNALEMPSVIGKTSTEAVAQLESLGFVVMLEDTSDAGTVPYEIVGTSARAGALIDPASPEVTLQVANRVRVPSVVGRTMEDATQILTNMGLSVNTRRDGSRVLTQSPRAGAKVDIGSTVELTALR</sequence>
<keyword evidence="3" id="KW-0808">Transferase</keyword>
<dbReference type="EC" id="2.7.11.1" evidence="1"/>
<keyword evidence="6" id="KW-0067">ATP-binding</keyword>
<dbReference type="Gene3D" id="3.30.10.20">
    <property type="match status" value="5"/>
</dbReference>
<reference evidence="12 13" key="1">
    <citation type="submission" date="2020-07" db="EMBL/GenBank/DDBJ databases">
        <title>non toxigenic Corynebacterium sp. nov from a clinical source.</title>
        <authorList>
            <person name="Bernier A.-M."/>
            <person name="Bernard K."/>
        </authorList>
    </citation>
    <scope>NUCLEOTIDE SEQUENCE [LARGE SCALE GENOMIC DNA]</scope>
    <source>
        <strain evidence="13">NML 93-0612</strain>
    </source>
</reference>
<dbReference type="Proteomes" id="UP000515570">
    <property type="component" value="Chromosome"/>
</dbReference>
<keyword evidence="5 12" id="KW-0418">Kinase</keyword>
<dbReference type="Gene3D" id="1.10.510.10">
    <property type="entry name" value="Transferase(Phosphotransferase) domain 1"/>
    <property type="match status" value="1"/>
</dbReference>
<dbReference type="Gene3D" id="3.30.200.20">
    <property type="entry name" value="Phosphorylase Kinase, domain 1"/>
    <property type="match status" value="1"/>
</dbReference>
<keyword evidence="9" id="KW-0472">Membrane</keyword>
<evidence type="ECO:0000256" key="9">
    <source>
        <dbReference type="SAM" id="Phobius"/>
    </source>
</evidence>
<comment type="catalytic activity">
    <reaction evidence="7">
        <text>L-threonyl-[protein] + ATP = O-phospho-L-threonyl-[protein] + ADP + H(+)</text>
        <dbReference type="Rhea" id="RHEA:46608"/>
        <dbReference type="Rhea" id="RHEA-COMP:11060"/>
        <dbReference type="Rhea" id="RHEA-COMP:11605"/>
        <dbReference type="ChEBI" id="CHEBI:15378"/>
        <dbReference type="ChEBI" id="CHEBI:30013"/>
        <dbReference type="ChEBI" id="CHEBI:30616"/>
        <dbReference type="ChEBI" id="CHEBI:61977"/>
        <dbReference type="ChEBI" id="CHEBI:456216"/>
        <dbReference type="EC" id="2.7.11.1"/>
    </reaction>
</comment>
<evidence type="ECO:0000256" key="1">
    <source>
        <dbReference type="ARBA" id="ARBA00012513"/>
    </source>
</evidence>
<evidence type="ECO:0000256" key="2">
    <source>
        <dbReference type="ARBA" id="ARBA00022527"/>
    </source>
</evidence>
<evidence type="ECO:0000313" key="13">
    <source>
        <dbReference type="Proteomes" id="UP000515570"/>
    </source>
</evidence>
<evidence type="ECO:0000256" key="7">
    <source>
        <dbReference type="ARBA" id="ARBA00047899"/>
    </source>
</evidence>
<feature type="domain" description="PASTA" evidence="11">
    <location>
        <begin position="678"/>
        <end position="738"/>
    </location>
</feature>
<dbReference type="GO" id="GO:0004674">
    <property type="term" value="F:protein serine/threonine kinase activity"/>
    <property type="evidence" value="ECO:0007669"/>
    <property type="project" value="UniProtKB-KW"/>
</dbReference>
<dbReference type="InterPro" id="IPR008271">
    <property type="entry name" value="Ser/Thr_kinase_AS"/>
</dbReference>
<dbReference type="CDD" id="cd14014">
    <property type="entry name" value="STKc_PknB_like"/>
    <property type="match status" value="1"/>
</dbReference>
<dbReference type="RefSeq" id="WP_182385811.1">
    <property type="nucleotide sequence ID" value="NZ_CP059833.1"/>
</dbReference>
<dbReference type="PANTHER" id="PTHR43289:SF34">
    <property type="entry name" value="SERINE_THREONINE-PROTEIN KINASE YBDM-RELATED"/>
    <property type="match status" value="1"/>
</dbReference>
<evidence type="ECO:0000313" key="12">
    <source>
        <dbReference type="EMBL" id="QMV85004.1"/>
    </source>
</evidence>
<feature type="transmembrane region" description="Helical" evidence="9">
    <location>
        <begin position="391"/>
        <end position="412"/>
    </location>
</feature>
<dbReference type="PROSITE" id="PS50011">
    <property type="entry name" value="PROTEIN_KINASE_DOM"/>
    <property type="match status" value="1"/>
</dbReference>
<dbReference type="PANTHER" id="PTHR43289">
    <property type="entry name" value="MITOGEN-ACTIVATED PROTEIN KINASE KINASE KINASE 20-RELATED"/>
    <property type="match status" value="1"/>
</dbReference>
<dbReference type="InterPro" id="IPR005543">
    <property type="entry name" value="PASTA_dom"/>
</dbReference>
<comment type="catalytic activity">
    <reaction evidence="8">
        <text>L-seryl-[protein] + ATP = O-phospho-L-seryl-[protein] + ADP + H(+)</text>
        <dbReference type="Rhea" id="RHEA:17989"/>
        <dbReference type="Rhea" id="RHEA-COMP:9863"/>
        <dbReference type="Rhea" id="RHEA-COMP:11604"/>
        <dbReference type="ChEBI" id="CHEBI:15378"/>
        <dbReference type="ChEBI" id="CHEBI:29999"/>
        <dbReference type="ChEBI" id="CHEBI:30616"/>
        <dbReference type="ChEBI" id="CHEBI:83421"/>
        <dbReference type="ChEBI" id="CHEBI:456216"/>
        <dbReference type="EC" id="2.7.11.1"/>
    </reaction>
</comment>
<dbReference type="SMART" id="SM00740">
    <property type="entry name" value="PASTA"/>
    <property type="match status" value="5"/>
</dbReference>
<dbReference type="FunFam" id="3.30.200.20:FF:000035">
    <property type="entry name" value="Serine/threonine protein kinase Stk1"/>
    <property type="match status" value="1"/>
</dbReference>
<feature type="domain" description="PASTA" evidence="11">
    <location>
        <begin position="548"/>
        <end position="615"/>
    </location>
</feature>
<dbReference type="GO" id="GO:0045717">
    <property type="term" value="P:negative regulation of fatty acid biosynthetic process"/>
    <property type="evidence" value="ECO:0007669"/>
    <property type="project" value="UniProtKB-ARBA"/>
</dbReference>
<dbReference type="GO" id="GO:0005524">
    <property type="term" value="F:ATP binding"/>
    <property type="evidence" value="ECO:0007669"/>
    <property type="project" value="UniProtKB-KW"/>
</dbReference>
<evidence type="ECO:0000256" key="5">
    <source>
        <dbReference type="ARBA" id="ARBA00022777"/>
    </source>
</evidence>
<evidence type="ECO:0000259" key="11">
    <source>
        <dbReference type="PROSITE" id="PS51178"/>
    </source>
</evidence>
<dbReference type="SUPFAM" id="SSF56112">
    <property type="entry name" value="Protein kinase-like (PK-like)"/>
    <property type="match status" value="1"/>
</dbReference>
<evidence type="ECO:0000256" key="3">
    <source>
        <dbReference type="ARBA" id="ARBA00022679"/>
    </source>
</evidence>
<proteinExistence type="predicted"/>
<dbReference type="PROSITE" id="PS51178">
    <property type="entry name" value="PASTA"/>
    <property type="match status" value="3"/>
</dbReference>
<dbReference type="InterPro" id="IPR011009">
    <property type="entry name" value="Kinase-like_dom_sf"/>
</dbReference>
<dbReference type="Pfam" id="PF03793">
    <property type="entry name" value="PASTA"/>
    <property type="match status" value="5"/>
</dbReference>
<dbReference type="InterPro" id="IPR000719">
    <property type="entry name" value="Prot_kinase_dom"/>
</dbReference>
<keyword evidence="2" id="KW-0723">Serine/threonine-protein kinase</keyword>